<proteinExistence type="predicted"/>
<accession>M0K410</accession>
<evidence type="ECO:0000313" key="2">
    <source>
        <dbReference type="EMBL" id="QUJ72380.1"/>
    </source>
</evidence>
<protein>
    <submittedName>
        <fullName evidence="1">Uncharacterized protein</fullName>
    </submittedName>
</protein>
<dbReference type="AlphaFoldDB" id="M0K410"/>
<organism evidence="1 3">
    <name type="scientific">Haloarcula marismortui ATCC 33800</name>
    <dbReference type="NCBI Taxonomy" id="662476"/>
    <lineage>
        <taxon>Archaea</taxon>
        <taxon>Methanobacteriati</taxon>
        <taxon>Methanobacteriota</taxon>
        <taxon>Stenosarchaea group</taxon>
        <taxon>Halobacteria</taxon>
        <taxon>Halobacteriales</taxon>
        <taxon>Haloarculaceae</taxon>
        <taxon>Haloarcula</taxon>
    </lineage>
</organism>
<evidence type="ECO:0000313" key="1">
    <source>
        <dbReference type="EMBL" id="EMA15503.1"/>
    </source>
</evidence>
<gene>
    <name evidence="1" type="ORF">C436_03181</name>
    <name evidence="2" type="ORF">KDQ40_01100</name>
</gene>
<evidence type="ECO:0000313" key="3">
    <source>
        <dbReference type="Proteomes" id="UP000011659"/>
    </source>
</evidence>
<dbReference type="OrthoDB" id="377292at2157"/>
<reference evidence="2" key="2">
    <citation type="submission" date="2021-04" db="EMBL/GenBank/DDBJ databases">
        <title>Complete Genome sequence and Methylome Analysis of the Haloarchaeon Haloarcula sinaiiensis.</title>
        <authorList>
            <person name="Fomenkov A."/>
            <person name="DasSarma P."/>
            <person name="DasSarma S."/>
            <person name="Roberts R.J."/>
        </authorList>
    </citation>
    <scope>NUCLEOTIDE SEQUENCE</scope>
    <source>
        <strain evidence="2">ATCC 33800</strain>
    </source>
</reference>
<dbReference type="EMBL" id="CP073366">
    <property type="protein sequence ID" value="QUJ72380.1"/>
    <property type="molecule type" value="Genomic_DNA"/>
</dbReference>
<sequence length="61" mass="7169">MTRKSKREIEKTLEALETDHKEWPEDADPFELYRLAGESWDPIPEDVLGDAWRNALEPVDE</sequence>
<dbReference type="PATRIC" id="fig|662476.7.peg.631"/>
<dbReference type="KEGG" id="hsin:KDQ40_01100"/>
<name>M0K410_9EURY</name>
<dbReference type="GeneID" id="64821510"/>
<dbReference type="Proteomes" id="UP000682967">
    <property type="component" value="Chromosome"/>
</dbReference>
<keyword evidence="3" id="KW-1185">Reference proteome</keyword>
<dbReference type="Proteomes" id="UP000011659">
    <property type="component" value="Unassembled WGS sequence"/>
</dbReference>
<dbReference type="RefSeq" id="WP_004958165.1">
    <property type="nucleotide sequence ID" value="NZ_AOLR01000005.1"/>
</dbReference>
<dbReference type="EMBL" id="AOLR01000005">
    <property type="protein sequence ID" value="EMA15503.1"/>
    <property type="molecule type" value="Genomic_DNA"/>
</dbReference>
<reference evidence="1 3" key="1">
    <citation type="journal article" date="2014" name="PLoS Genet.">
        <title>Phylogenetically driven sequencing of extremely halophilic archaea reveals strategies for static and dynamic osmo-response.</title>
        <authorList>
            <person name="Becker E.A."/>
            <person name="Seitzer P.M."/>
            <person name="Tritt A."/>
            <person name="Larsen D."/>
            <person name="Krusor M."/>
            <person name="Yao A.I."/>
            <person name="Wu D."/>
            <person name="Madern D."/>
            <person name="Eisen J.A."/>
            <person name="Darling A.E."/>
            <person name="Facciotti M.T."/>
        </authorList>
    </citation>
    <scope>NUCLEOTIDE SEQUENCE [LARGE SCALE GENOMIC DNA]</scope>
    <source>
        <strain evidence="1 3">ATCC 33800</strain>
    </source>
</reference>